<dbReference type="InterPro" id="IPR018203">
    <property type="entry name" value="GDP_dissociation_inhibitor"/>
</dbReference>
<proteinExistence type="inferred from homology"/>
<dbReference type="PANTHER" id="PTHR11787">
    <property type="entry name" value="RAB GDP-DISSOCIATION INHIBITOR"/>
    <property type="match status" value="1"/>
</dbReference>
<accession>A0A835ZGN9</accession>
<dbReference type="Pfam" id="PF00996">
    <property type="entry name" value="GDI"/>
    <property type="match status" value="1"/>
</dbReference>
<dbReference type="Gene3D" id="3.30.519.10">
    <property type="entry name" value="Guanine Nucleotide Dissociation Inhibitor, domain 2"/>
    <property type="match status" value="1"/>
</dbReference>
<dbReference type="AlphaFoldDB" id="A0A835ZGN9"/>
<dbReference type="EMBL" id="JAFCMP010000002">
    <property type="protein sequence ID" value="KAG5192733.1"/>
    <property type="molecule type" value="Genomic_DNA"/>
</dbReference>
<evidence type="ECO:0000256" key="1">
    <source>
        <dbReference type="ARBA" id="ARBA00005593"/>
    </source>
</evidence>
<dbReference type="GO" id="GO:0005737">
    <property type="term" value="C:cytoplasm"/>
    <property type="evidence" value="ECO:0007669"/>
    <property type="project" value="TreeGrafter"/>
</dbReference>
<dbReference type="GO" id="GO:0016192">
    <property type="term" value="P:vesicle-mediated transport"/>
    <property type="evidence" value="ECO:0007669"/>
    <property type="project" value="TreeGrafter"/>
</dbReference>
<sequence>MAESKDEAPARPDWLPAGCEMLADGAYDAIIMGTGLKEAVISGLLSTKGMKVLHVDRNSWYGGDCASLNLTNLYGKFRAGADPPPSLGHPTRDYNVDLIPKFIMACGNLVKMLLLTKVTRYLEFKNVDGSYVYKQGKILKVPATPDEALRSSLMGLFEKRRFRKFLIWISNYEEDKPATYEGLDLKVLSMRQVYEHYGLDENTQSFIGHAMALQRDETYLNLPALDAVKSIQLYCYSLERYGKSPYIYPMYGLGGLPEGFSRLCAVHGGTFMLQCPVEEILFDGEGKAWGIKATIDGVPQVAKAPIVVGDPSYFPKEKVRCYGRVVRSICILDHPIPNTADAESTQIIIPGRQVGRTEDIYVCMVSFSHNVAAAGKYIAIASTTVETADPISELAPAFEMIGPVLERFDAVSEAFEPVGSGAADSCYVSASYDATSHFETTSQDILDLYERITGSKLSLEINADTTEADD</sequence>
<dbReference type="PRINTS" id="PR00891">
    <property type="entry name" value="RABGDIREP"/>
</dbReference>
<keyword evidence="4" id="KW-1185">Reference proteome</keyword>
<dbReference type="OrthoDB" id="9446342at2759"/>
<comment type="caution">
    <text evidence="3">The sequence shown here is derived from an EMBL/GenBank/DDBJ whole genome shotgun (WGS) entry which is preliminary data.</text>
</comment>
<dbReference type="FunFam" id="1.10.405.10:FF:000001">
    <property type="entry name" value="Rab GDP dissociation inhibitor"/>
    <property type="match status" value="1"/>
</dbReference>
<dbReference type="InterPro" id="IPR000806">
    <property type="entry name" value="RabGDI"/>
</dbReference>
<organism evidence="3 4">
    <name type="scientific">Tribonema minus</name>
    <dbReference type="NCBI Taxonomy" id="303371"/>
    <lineage>
        <taxon>Eukaryota</taxon>
        <taxon>Sar</taxon>
        <taxon>Stramenopiles</taxon>
        <taxon>Ochrophyta</taxon>
        <taxon>PX clade</taxon>
        <taxon>Xanthophyceae</taxon>
        <taxon>Tribonematales</taxon>
        <taxon>Tribonemataceae</taxon>
        <taxon>Tribonema</taxon>
    </lineage>
</organism>
<dbReference type="PANTHER" id="PTHR11787:SF8">
    <property type="entry name" value="RAB GDP DISSOCIATION INHIBITOR"/>
    <property type="match status" value="1"/>
</dbReference>
<protein>
    <recommendedName>
        <fullName evidence="2">Rab GDP dissociation inhibitor</fullName>
    </recommendedName>
</protein>
<name>A0A835ZGN9_9STRA</name>
<dbReference type="Gene3D" id="3.50.50.60">
    <property type="entry name" value="FAD/NAD(P)-binding domain"/>
    <property type="match status" value="1"/>
</dbReference>
<dbReference type="InterPro" id="IPR036188">
    <property type="entry name" value="FAD/NAD-bd_sf"/>
</dbReference>
<dbReference type="SUPFAM" id="SSF51905">
    <property type="entry name" value="FAD/NAD(P)-binding domain"/>
    <property type="match status" value="2"/>
</dbReference>
<dbReference type="Proteomes" id="UP000664859">
    <property type="component" value="Unassembled WGS sequence"/>
</dbReference>
<dbReference type="Gene3D" id="1.10.405.10">
    <property type="entry name" value="Guanine Nucleotide Dissociation Inhibitor, domain 1"/>
    <property type="match status" value="1"/>
</dbReference>
<dbReference type="SUPFAM" id="SSF54373">
    <property type="entry name" value="FAD-linked reductases, C-terminal domain"/>
    <property type="match status" value="1"/>
</dbReference>
<evidence type="ECO:0000313" key="4">
    <source>
        <dbReference type="Proteomes" id="UP000664859"/>
    </source>
</evidence>
<dbReference type="PRINTS" id="PR00892">
    <property type="entry name" value="RABGDI"/>
</dbReference>
<gene>
    <name evidence="3" type="ORF">JKP88DRAFT_196893</name>
</gene>
<evidence type="ECO:0000256" key="2">
    <source>
        <dbReference type="RuleBase" id="RU363124"/>
    </source>
</evidence>
<dbReference type="GO" id="GO:0007264">
    <property type="term" value="P:small GTPase-mediated signal transduction"/>
    <property type="evidence" value="ECO:0007669"/>
    <property type="project" value="InterPro"/>
</dbReference>
<reference evidence="3" key="1">
    <citation type="submission" date="2021-02" db="EMBL/GenBank/DDBJ databases">
        <title>First Annotated Genome of the Yellow-green Alga Tribonema minus.</title>
        <authorList>
            <person name="Mahan K.M."/>
        </authorList>
    </citation>
    <scope>NUCLEOTIDE SEQUENCE</scope>
    <source>
        <strain evidence="3">UTEX B ZZ1240</strain>
    </source>
</reference>
<comment type="similarity">
    <text evidence="1 2">Belongs to the Rab GDI family.</text>
</comment>
<evidence type="ECO:0000313" key="3">
    <source>
        <dbReference type="EMBL" id="KAG5192733.1"/>
    </source>
</evidence>
<dbReference type="GO" id="GO:0005093">
    <property type="term" value="F:Rab GDP-dissociation inhibitor activity"/>
    <property type="evidence" value="ECO:0007669"/>
    <property type="project" value="InterPro"/>
</dbReference>
<dbReference type="GO" id="GO:0015031">
    <property type="term" value="P:protein transport"/>
    <property type="evidence" value="ECO:0007669"/>
    <property type="project" value="InterPro"/>
</dbReference>